<evidence type="ECO:0008006" key="18">
    <source>
        <dbReference type="Google" id="ProtNLM"/>
    </source>
</evidence>
<gene>
    <name evidence="16" type="ORF">HERILL_LOCUS2711</name>
</gene>
<dbReference type="CDD" id="cd11056">
    <property type="entry name" value="CYP6-like"/>
    <property type="match status" value="1"/>
</dbReference>
<comment type="cofactor">
    <cofactor evidence="1 13">
        <name>heme</name>
        <dbReference type="ChEBI" id="CHEBI:30413"/>
    </cofactor>
</comment>
<evidence type="ECO:0000256" key="13">
    <source>
        <dbReference type="PIRSR" id="PIRSR602401-1"/>
    </source>
</evidence>
<evidence type="ECO:0000256" key="5">
    <source>
        <dbReference type="ARBA" id="ARBA00022617"/>
    </source>
</evidence>
<dbReference type="InterPro" id="IPR050476">
    <property type="entry name" value="Insect_CytP450_Detox"/>
</dbReference>
<evidence type="ECO:0000313" key="16">
    <source>
        <dbReference type="EMBL" id="CAD7079498.1"/>
    </source>
</evidence>
<keyword evidence="8" id="KW-0492">Microsome</keyword>
<dbReference type="GO" id="GO:0016705">
    <property type="term" value="F:oxidoreductase activity, acting on paired donors, with incorporation or reduction of molecular oxygen"/>
    <property type="evidence" value="ECO:0007669"/>
    <property type="project" value="InterPro"/>
</dbReference>
<dbReference type="InterPro" id="IPR002401">
    <property type="entry name" value="Cyt_P450_E_grp-I"/>
</dbReference>
<dbReference type="GO" id="GO:0005506">
    <property type="term" value="F:iron ion binding"/>
    <property type="evidence" value="ECO:0007669"/>
    <property type="project" value="InterPro"/>
</dbReference>
<dbReference type="PANTHER" id="PTHR24292">
    <property type="entry name" value="CYTOCHROME P450"/>
    <property type="match status" value="1"/>
</dbReference>
<dbReference type="SUPFAM" id="SSF48264">
    <property type="entry name" value="Cytochrome P450"/>
    <property type="match status" value="1"/>
</dbReference>
<dbReference type="GO" id="GO:0004497">
    <property type="term" value="F:monooxygenase activity"/>
    <property type="evidence" value="ECO:0007669"/>
    <property type="project" value="UniProtKB-KW"/>
</dbReference>
<keyword evidence="10 13" id="KW-0408">Iron</keyword>
<dbReference type="Proteomes" id="UP000594454">
    <property type="component" value="Chromosome 1"/>
</dbReference>
<dbReference type="PANTHER" id="PTHR24292:SF103">
    <property type="entry name" value="CYTOCHROME P450 6BS1"/>
    <property type="match status" value="1"/>
</dbReference>
<organism evidence="16 17">
    <name type="scientific">Hermetia illucens</name>
    <name type="common">Black soldier fly</name>
    <dbReference type="NCBI Taxonomy" id="343691"/>
    <lineage>
        <taxon>Eukaryota</taxon>
        <taxon>Metazoa</taxon>
        <taxon>Ecdysozoa</taxon>
        <taxon>Arthropoda</taxon>
        <taxon>Hexapoda</taxon>
        <taxon>Insecta</taxon>
        <taxon>Pterygota</taxon>
        <taxon>Neoptera</taxon>
        <taxon>Endopterygota</taxon>
        <taxon>Diptera</taxon>
        <taxon>Brachycera</taxon>
        <taxon>Stratiomyomorpha</taxon>
        <taxon>Stratiomyidae</taxon>
        <taxon>Hermetiinae</taxon>
        <taxon>Hermetia</taxon>
    </lineage>
</organism>
<evidence type="ECO:0000256" key="6">
    <source>
        <dbReference type="ARBA" id="ARBA00022723"/>
    </source>
</evidence>
<keyword evidence="7" id="KW-0256">Endoplasmic reticulum</keyword>
<dbReference type="InterPro" id="IPR001128">
    <property type="entry name" value="Cyt_P450"/>
</dbReference>
<evidence type="ECO:0000256" key="10">
    <source>
        <dbReference type="ARBA" id="ARBA00023004"/>
    </source>
</evidence>
<protein>
    <recommendedName>
        <fullName evidence="18">Cytochrome P450</fullName>
    </recommendedName>
</protein>
<comment type="subcellular location">
    <subcellularLocation>
        <location evidence="3">Endoplasmic reticulum membrane</location>
        <topology evidence="3">Peripheral membrane protein</topology>
    </subcellularLocation>
    <subcellularLocation>
        <location evidence="2">Microsome membrane</location>
        <topology evidence="2">Peripheral membrane protein</topology>
    </subcellularLocation>
</comment>
<name>A0A7R8UEU9_HERIL</name>
<evidence type="ECO:0000256" key="7">
    <source>
        <dbReference type="ARBA" id="ARBA00022824"/>
    </source>
</evidence>
<dbReference type="AlphaFoldDB" id="A0A7R8UEU9"/>
<dbReference type="InParanoid" id="A0A7R8UEU9"/>
<evidence type="ECO:0000256" key="3">
    <source>
        <dbReference type="ARBA" id="ARBA00004406"/>
    </source>
</evidence>
<keyword evidence="15" id="KW-1133">Transmembrane helix</keyword>
<keyword evidence="9 14" id="KW-0560">Oxidoreductase</keyword>
<evidence type="ECO:0000256" key="4">
    <source>
        <dbReference type="ARBA" id="ARBA00010617"/>
    </source>
</evidence>
<dbReference type="FunCoup" id="A0A7R8UEU9">
    <property type="interactions" value="155"/>
</dbReference>
<dbReference type="OMA" id="TSTWFDE"/>
<dbReference type="InterPro" id="IPR036396">
    <property type="entry name" value="Cyt_P450_sf"/>
</dbReference>
<evidence type="ECO:0000256" key="2">
    <source>
        <dbReference type="ARBA" id="ARBA00004174"/>
    </source>
</evidence>
<evidence type="ECO:0000256" key="9">
    <source>
        <dbReference type="ARBA" id="ARBA00023002"/>
    </source>
</evidence>
<dbReference type="PRINTS" id="PR00463">
    <property type="entry name" value="EP450I"/>
</dbReference>
<keyword evidence="17" id="KW-1185">Reference proteome</keyword>
<dbReference type="InterPro" id="IPR017972">
    <property type="entry name" value="Cyt_P450_CS"/>
</dbReference>
<proteinExistence type="inferred from homology"/>
<keyword evidence="5 13" id="KW-0349">Heme</keyword>
<dbReference type="OrthoDB" id="2789670at2759"/>
<dbReference type="PRINTS" id="PR00385">
    <property type="entry name" value="P450"/>
</dbReference>
<keyword evidence="6 13" id="KW-0479">Metal-binding</keyword>
<keyword evidence="11 14" id="KW-0503">Monooxygenase</keyword>
<dbReference type="PROSITE" id="PS00086">
    <property type="entry name" value="CYTOCHROME_P450"/>
    <property type="match status" value="1"/>
</dbReference>
<feature type="binding site" description="axial binding residue" evidence="13">
    <location>
        <position position="445"/>
    </location>
    <ligand>
        <name>heme</name>
        <dbReference type="ChEBI" id="CHEBI:30413"/>
    </ligand>
    <ligandPart>
        <name>Fe</name>
        <dbReference type="ChEBI" id="CHEBI:18248"/>
    </ligandPart>
</feature>
<keyword evidence="12 15" id="KW-0472">Membrane</keyword>
<dbReference type="Pfam" id="PF00067">
    <property type="entry name" value="p450"/>
    <property type="match status" value="1"/>
</dbReference>
<evidence type="ECO:0000256" key="15">
    <source>
        <dbReference type="SAM" id="Phobius"/>
    </source>
</evidence>
<evidence type="ECO:0000256" key="12">
    <source>
        <dbReference type="ARBA" id="ARBA00023136"/>
    </source>
</evidence>
<reference evidence="16 17" key="1">
    <citation type="submission" date="2020-11" db="EMBL/GenBank/DDBJ databases">
        <authorList>
            <person name="Wallbank WR R."/>
            <person name="Pardo Diaz C."/>
            <person name="Kozak K."/>
            <person name="Martin S."/>
            <person name="Jiggins C."/>
            <person name="Moest M."/>
            <person name="Warren A I."/>
            <person name="Generalovic N T."/>
            <person name="Byers J.R.P. K."/>
            <person name="Montejo-Kovacevich G."/>
            <person name="Yen C E."/>
        </authorList>
    </citation>
    <scope>NUCLEOTIDE SEQUENCE [LARGE SCALE GENOMIC DNA]</scope>
</reference>
<sequence>MDLSIFLWLVVGVISTIFLFFKRKYSYWKDRGIEYVEPSFPLGNLSFGNKHIAEFIQNIYKYKEKSSLIGAYIIWKPIAVPTDLDLIQKILVKDFNSFHARGMYVNEEDDPLSAHMFSLDGEKWKSIRSKLSPTFTSGKMKFMLPTVVDVAEQFNETLSDILKTESVLEMKDLLARFTTDVIGSCAFGVDCNCLKDPNASFRYYGRKFSDEPNLTPFMHLLVIQYPELARKLHVRVTEKQVETFFIESVRKTIEYREKNNVRRNDFMDLLIQMNREEDKNDEESTKLGKLSLNQLAAQAFLFFIAGFETSSTTMMYSLYELALNPDIQEKARQEINAILANHDGKLSYEAMQEMTYLEQIINEVLRKYPPVISLIRKAARDYQLPNSKTIMEKGTEIFIPAYAIHHDPDIYPNPEVFDPERFVAEEVKRRHPMSFLPFGDGPRNCVGLRFGKMQTKVGLIVLLKNYKFAPCSKTSIPLTFDPAKGVLTPKGGMFLGVQKI</sequence>
<dbReference type="FunFam" id="1.10.630.10:FF:000042">
    <property type="entry name" value="Cytochrome P450"/>
    <property type="match status" value="1"/>
</dbReference>
<comment type="similarity">
    <text evidence="4 14">Belongs to the cytochrome P450 family.</text>
</comment>
<dbReference type="GO" id="GO:0020037">
    <property type="term" value="F:heme binding"/>
    <property type="evidence" value="ECO:0007669"/>
    <property type="project" value="InterPro"/>
</dbReference>
<evidence type="ECO:0000256" key="14">
    <source>
        <dbReference type="RuleBase" id="RU000461"/>
    </source>
</evidence>
<keyword evidence="15" id="KW-0812">Transmembrane</keyword>
<accession>A0A7R8UEU9</accession>
<feature type="transmembrane region" description="Helical" evidence="15">
    <location>
        <begin position="6"/>
        <end position="21"/>
    </location>
</feature>
<evidence type="ECO:0000256" key="8">
    <source>
        <dbReference type="ARBA" id="ARBA00022848"/>
    </source>
</evidence>
<dbReference type="Gene3D" id="1.10.630.10">
    <property type="entry name" value="Cytochrome P450"/>
    <property type="match status" value="1"/>
</dbReference>
<dbReference type="EMBL" id="LR899009">
    <property type="protein sequence ID" value="CAD7079498.1"/>
    <property type="molecule type" value="Genomic_DNA"/>
</dbReference>
<evidence type="ECO:0000313" key="17">
    <source>
        <dbReference type="Proteomes" id="UP000594454"/>
    </source>
</evidence>
<evidence type="ECO:0000256" key="1">
    <source>
        <dbReference type="ARBA" id="ARBA00001971"/>
    </source>
</evidence>
<evidence type="ECO:0000256" key="11">
    <source>
        <dbReference type="ARBA" id="ARBA00023033"/>
    </source>
</evidence>
<dbReference type="GO" id="GO:0005789">
    <property type="term" value="C:endoplasmic reticulum membrane"/>
    <property type="evidence" value="ECO:0007669"/>
    <property type="project" value="UniProtKB-SubCell"/>
</dbReference>